<accession>A0A8D8NRD5</accession>
<protein>
    <submittedName>
        <fullName evidence="1">(northern house mosquito) hypothetical protein</fullName>
    </submittedName>
</protein>
<dbReference type="AlphaFoldDB" id="A0A8D8NRD5"/>
<reference evidence="1" key="1">
    <citation type="submission" date="2021-05" db="EMBL/GenBank/DDBJ databases">
        <authorList>
            <person name="Alioto T."/>
            <person name="Alioto T."/>
            <person name="Gomez Garrido J."/>
        </authorList>
    </citation>
    <scope>NUCLEOTIDE SEQUENCE</scope>
</reference>
<dbReference type="EMBL" id="HBUE01186726">
    <property type="protein sequence ID" value="CAG6523115.1"/>
    <property type="molecule type" value="Transcribed_RNA"/>
</dbReference>
<name>A0A8D8NRD5_CULPI</name>
<proteinExistence type="predicted"/>
<dbReference type="EMBL" id="HBUE01292474">
    <property type="protein sequence ID" value="CAG6574761.1"/>
    <property type="molecule type" value="Transcribed_RNA"/>
</dbReference>
<organism evidence="1">
    <name type="scientific">Culex pipiens</name>
    <name type="common">House mosquito</name>
    <dbReference type="NCBI Taxonomy" id="7175"/>
    <lineage>
        <taxon>Eukaryota</taxon>
        <taxon>Metazoa</taxon>
        <taxon>Ecdysozoa</taxon>
        <taxon>Arthropoda</taxon>
        <taxon>Hexapoda</taxon>
        <taxon>Insecta</taxon>
        <taxon>Pterygota</taxon>
        <taxon>Neoptera</taxon>
        <taxon>Endopterygota</taxon>
        <taxon>Diptera</taxon>
        <taxon>Nematocera</taxon>
        <taxon>Culicoidea</taxon>
        <taxon>Culicidae</taxon>
        <taxon>Culicinae</taxon>
        <taxon>Culicini</taxon>
        <taxon>Culex</taxon>
        <taxon>Culex</taxon>
    </lineage>
</organism>
<evidence type="ECO:0000313" key="1">
    <source>
        <dbReference type="EMBL" id="CAG6574761.1"/>
    </source>
</evidence>
<sequence length="112" mass="12862">MCENLNLKKRCRPLFCRRRRDSRTAALIGSPTMVTEPNQQNQYAKVSFTVSDSQGLALTQICKYCSTRLDTLPPFFTSSSSRTFFFLLLRKFQSRDYCDDSRADVPTPLAYA</sequence>